<dbReference type="OrthoDB" id="3597695at2759"/>
<reference evidence="3" key="2">
    <citation type="submission" date="2015-01" db="EMBL/GenBank/DDBJ databases">
        <title>Evolutionary Origins and Diversification of the Mycorrhizal Mutualists.</title>
        <authorList>
            <consortium name="DOE Joint Genome Institute"/>
            <consortium name="Mycorrhizal Genomics Consortium"/>
            <person name="Kohler A."/>
            <person name="Kuo A."/>
            <person name="Nagy L.G."/>
            <person name="Floudas D."/>
            <person name="Copeland A."/>
            <person name="Barry K.W."/>
            <person name="Cichocki N."/>
            <person name="Veneault-Fourrey C."/>
            <person name="LaButti K."/>
            <person name="Lindquist E.A."/>
            <person name="Lipzen A."/>
            <person name="Lundell T."/>
            <person name="Morin E."/>
            <person name="Murat C."/>
            <person name="Riley R."/>
            <person name="Ohm R."/>
            <person name="Sun H."/>
            <person name="Tunlid A."/>
            <person name="Henrissat B."/>
            <person name="Grigoriev I.V."/>
            <person name="Hibbett D.S."/>
            <person name="Martin F."/>
        </authorList>
    </citation>
    <scope>NUCLEOTIDE SEQUENCE [LARGE SCALE GENOMIC DNA]</scope>
    <source>
        <strain evidence="3">Zn</strain>
    </source>
</reference>
<gene>
    <name evidence="2" type="ORF">OIDMADRAFT_36026</name>
</gene>
<sequence length="561" mass="65290">MAPSTRTRRQRDITSQIQPLVEAVANAAPPPSDDREFSAPSHELDKAKCPEGQRPWTPVPVTYDPETYDPEGQMPWTPEPEPYDPLTYAAWGQKHFGDEWYEQRKTMLQERNIYSGDSVYRSRQRALRVIEHKIEGRPFRPLYGLNDKGWQQLWARLSNDLPVIEHSSNLASASHDDNDNKDDGDSNNSNVSGYSTYPPTPDLRERTPIPNDPWELLEWHRRHSHWDEERYQFERIFVKENIIDEARTEREDEEGNKKRGEEWENILKLKWTNNWEYERQKKDYNHRLQGWTQEQIDAEHQEATARWERRKNEPPRRSGFFSLPLTQEEIDERNRVWDAQGVSHEERLELDRIFGRQVPEPAVTNRLPETAGVAKPRTSTPRQTKGISHKTRGGRITKNIAQSQIAANRGNQSRRVTPTPLKAPIPDRQANQLRRAPDESDGNTAQVPPKTHKRKPKAHKERASDTNNKILQPKHHNRRQRKAYRKERASRRLAHEPPQFGMFAEQNEILPLREPQSRNRSNASKPNSLGPRNCAPSKSIKTKGAKHQGISKSGRKKTNRA</sequence>
<dbReference type="Proteomes" id="UP000054321">
    <property type="component" value="Unassembled WGS sequence"/>
</dbReference>
<evidence type="ECO:0000313" key="3">
    <source>
        <dbReference type="Proteomes" id="UP000054321"/>
    </source>
</evidence>
<keyword evidence="3" id="KW-1185">Reference proteome</keyword>
<feature type="compositionally biased region" description="Polar residues" evidence="1">
    <location>
        <begin position="518"/>
        <end position="527"/>
    </location>
</feature>
<feature type="compositionally biased region" description="Basic and acidic residues" evidence="1">
    <location>
        <begin position="174"/>
        <end position="184"/>
    </location>
</feature>
<name>A0A0C3CTV0_OIDMZ</name>
<feature type="region of interest" description="Disordered" evidence="1">
    <location>
        <begin position="171"/>
        <end position="209"/>
    </location>
</feature>
<reference evidence="2 3" key="1">
    <citation type="submission" date="2014-04" db="EMBL/GenBank/DDBJ databases">
        <authorList>
            <consortium name="DOE Joint Genome Institute"/>
            <person name="Kuo A."/>
            <person name="Martino E."/>
            <person name="Perotto S."/>
            <person name="Kohler A."/>
            <person name="Nagy L.G."/>
            <person name="Floudas D."/>
            <person name="Copeland A."/>
            <person name="Barry K.W."/>
            <person name="Cichocki N."/>
            <person name="Veneault-Fourrey C."/>
            <person name="LaButti K."/>
            <person name="Lindquist E.A."/>
            <person name="Lipzen A."/>
            <person name="Lundell T."/>
            <person name="Morin E."/>
            <person name="Murat C."/>
            <person name="Sun H."/>
            <person name="Tunlid A."/>
            <person name="Henrissat B."/>
            <person name="Grigoriev I.V."/>
            <person name="Hibbett D.S."/>
            <person name="Martin F."/>
            <person name="Nordberg H.P."/>
            <person name="Cantor M.N."/>
            <person name="Hua S.X."/>
        </authorList>
    </citation>
    <scope>NUCLEOTIDE SEQUENCE [LARGE SCALE GENOMIC DNA]</scope>
    <source>
        <strain evidence="2 3">Zn</strain>
    </source>
</reference>
<protein>
    <submittedName>
        <fullName evidence="2">Uncharacterized protein</fullName>
    </submittedName>
</protein>
<feature type="compositionally biased region" description="Basic residues" evidence="1">
    <location>
        <begin position="450"/>
        <end position="460"/>
    </location>
</feature>
<dbReference type="AlphaFoldDB" id="A0A0C3CTV0"/>
<proteinExistence type="predicted"/>
<dbReference type="EMBL" id="KN832899">
    <property type="protein sequence ID" value="KIM93092.1"/>
    <property type="molecule type" value="Genomic_DNA"/>
</dbReference>
<feature type="region of interest" description="Disordered" evidence="1">
    <location>
        <begin position="1"/>
        <end position="81"/>
    </location>
</feature>
<accession>A0A0C3CTV0</accession>
<feature type="compositionally biased region" description="Basic residues" evidence="1">
    <location>
        <begin position="472"/>
        <end position="492"/>
    </location>
</feature>
<organism evidence="2 3">
    <name type="scientific">Oidiodendron maius (strain Zn)</name>
    <dbReference type="NCBI Taxonomy" id="913774"/>
    <lineage>
        <taxon>Eukaryota</taxon>
        <taxon>Fungi</taxon>
        <taxon>Dikarya</taxon>
        <taxon>Ascomycota</taxon>
        <taxon>Pezizomycotina</taxon>
        <taxon>Leotiomycetes</taxon>
        <taxon>Leotiomycetes incertae sedis</taxon>
        <taxon>Myxotrichaceae</taxon>
        <taxon>Oidiodendron</taxon>
    </lineage>
</organism>
<feature type="compositionally biased region" description="Basic and acidic residues" evidence="1">
    <location>
        <begin position="32"/>
        <end position="51"/>
    </location>
</feature>
<dbReference type="STRING" id="913774.A0A0C3CTV0"/>
<dbReference type="HOGENOM" id="CLU_036927_0_0_1"/>
<dbReference type="InParanoid" id="A0A0C3CTV0"/>
<feature type="compositionally biased region" description="Basic and acidic residues" evidence="1">
    <location>
        <begin position="300"/>
        <end position="316"/>
    </location>
</feature>
<evidence type="ECO:0000256" key="1">
    <source>
        <dbReference type="SAM" id="MobiDB-lite"/>
    </source>
</evidence>
<evidence type="ECO:0000313" key="2">
    <source>
        <dbReference type="EMBL" id="KIM93092.1"/>
    </source>
</evidence>
<feature type="compositionally biased region" description="Polar residues" evidence="1">
    <location>
        <begin position="377"/>
        <end position="386"/>
    </location>
</feature>
<feature type="compositionally biased region" description="Polar residues" evidence="1">
    <location>
        <begin position="399"/>
        <end position="416"/>
    </location>
</feature>
<feature type="region of interest" description="Disordered" evidence="1">
    <location>
        <begin position="300"/>
        <end position="320"/>
    </location>
</feature>
<feature type="region of interest" description="Disordered" evidence="1">
    <location>
        <begin position="361"/>
        <end position="561"/>
    </location>
</feature>